<dbReference type="Gene3D" id="1.10.1040.20">
    <property type="entry name" value="ProC-like, C-terminal domain"/>
    <property type="match status" value="1"/>
</dbReference>
<dbReference type="InterPro" id="IPR008927">
    <property type="entry name" value="6-PGluconate_DH-like_C_sf"/>
</dbReference>
<dbReference type="SUPFAM" id="SSF48179">
    <property type="entry name" value="6-phosphogluconate dehydrogenase C-terminal domain-like"/>
    <property type="match status" value="1"/>
</dbReference>
<dbReference type="Proteomes" id="UP001157910">
    <property type="component" value="Unassembled WGS sequence"/>
</dbReference>
<dbReference type="PANTHER" id="PTHR40459">
    <property type="entry name" value="CONSERVED HYPOTHETICAL ALANINE AND LEUCINE RICH PROTEIN"/>
    <property type="match status" value="1"/>
</dbReference>
<feature type="domain" description="DUF2520" evidence="1">
    <location>
        <begin position="143"/>
        <end position="269"/>
    </location>
</feature>
<dbReference type="InterPro" id="IPR037108">
    <property type="entry name" value="TM1727-like_C_sf"/>
</dbReference>
<proteinExistence type="predicted"/>
<dbReference type="SUPFAM" id="SSF51735">
    <property type="entry name" value="NAD(P)-binding Rossmann-fold domains"/>
    <property type="match status" value="1"/>
</dbReference>
<dbReference type="Gene3D" id="3.40.50.720">
    <property type="entry name" value="NAD(P)-binding Rossmann-like Domain"/>
    <property type="match status" value="1"/>
</dbReference>
<name>A0ABY1QNW0_9SPHN</name>
<evidence type="ECO:0000259" key="1">
    <source>
        <dbReference type="Pfam" id="PF10728"/>
    </source>
</evidence>
<dbReference type="RefSeq" id="WP_283406685.1">
    <property type="nucleotide sequence ID" value="NZ_FXUI01000009.1"/>
</dbReference>
<dbReference type="PANTHER" id="PTHR40459:SF1">
    <property type="entry name" value="CONSERVED HYPOTHETICAL ALANINE AND LEUCINE RICH PROTEIN"/>
    <property type="match status" value="1"/>
</dbReference>
<reference evidence="2 3" key="1">
    <citation type="submission" date="2017-05" db="EMBL/GenBank/DDBJ databases">
        <authorList>
            <person name="Varghese N."/>
            <person name="Submissions S."/>
        </authorList>
    </citation>
    <scope>NUCLEOTIDE SEQUENCE [LARGE SCALE GENOMIC DNA]</scope>
    <source>
        <strain evidence="2 3">SM16</strain>
    </source>
</reference>
<accession>A0ABY1QNW0</accession>
<sequence length="299" mass="30294">MTQSPLATRLGIVGTGRVARVLAAALAPCSAAPPLLWGRNPARVDEALQGNGGAVAAGDLVALTSACDLIAIAVADDAIPLVTETMASASLNHRPFIFHVSGSSGTAPLSGLQRGGALTAAIHPAMTFTGDTVVELERLPTAHFAVTGSSPAAITQGLALVQAIGATAVEISEAQRPLYHAALCHAANHLVTLIAGASEALATAGAPDPGAFLAPLARAALENSLARGMSALSGPILRGDASTVASHLRAIERDTPSLLQPYSAMARATLEALDRDGKKRANAELRSLLEQAPSAPERD</sequence>
<dbReference type="Pfam" id="PF10728">
    <property type="entry name" value="DUF2520"/>
    <property type="match status" value="1"/>
</dbReference>
<gene>
    <name evidence="2" type="ORF">SAMN06296065_10951</name>
</gene>
<keyword evidence="3" id="KW-1185">Reference proteome</keyword>
<dbReference type="InterPro" id="IPR036291">
    <property type="entry name" value="NAD(P)-bd_dom_sf"/>
</dbReference>
<dbReference type="InterPro" id="IPR018931">
    <property type="entry name" value="DUF2520"/>
</dbReference>
<dbReference type="EMBL" id="FXUI01000009">
    <property type="protein sequence ID" value="SMP76084.1"/>
    <property type="molecule type" value="Genomic_DNA"/>
</dbReference>
<comment type="caution">
    <text evidence="2">The sequence shown here is derived from an EMBL/GenBank/DDBJ whole genome shotgun (WGS) entry which is preliminary data.</text>
</comment>
<evidence type="ECO:0000313" key="2">
    <source>
        <dbReference type="EMBL" id="SMP76084.1"/>
    </source>
</evidence>
<organism evidence="2 3">
    <name type="scientific">Novosphingobium panipatense</name>
    <dbReference type="NCBI Taxonomy" id="428991"/>
    <lineage>
        <taxon>Bacteria</taxon>
        <taxon>Pseudomonadati</taxon>
        <taxon>Pseudomonadota</taxon>
        <taxon>Alphaproteobacteria</taxon>
        <taxon>Sphingomonadales</taxon>
        <taxon>Sphingomonadaceae</taxon>
        <taxon>Novosphingobium</taxon>
    </lineage>
</organism>
<evidence type="ECO:0000313" key="3">
    <source>
        <dbReference type="Proteomes" id="UP001157910"/>
    </source>
</evidence>
<protein>
    <submittedName>
        <fullName evidence="2">Predicted oxidoreductase, contains short-chain dehydrogenase (SDR) and DUF2520 domains</fullName>
    </submittedName>
</protein>